<evidence type="ECO:0008006" key="4">
    <source>
        <dbReference type="Google" id="ProtNLM"/>
    </source>
</evidence>
<gene>
    <name evidence="2" type="ORF">H9830_12690</name>
</gene>
<name>A0A9D1YWI7_9MICO</name>
<proteinExistence type="predicted"/>
<evidence type="ECO:0000256" key="1">
    <source>
        <dbReference type="SAM" id="SignalP"/>
    </source>
</evidence>
<dbReference type="AlphaFoldDB" id="A0A9D1YWI7"/>
<reference evidence="2" key="2">
    <citation type="submission" date="2021-04" db="EMBL/GenBank/DDBJ databases">
        <authorList>
            <person name="Gilroy R."/>
        </authorList>
    </citation>
    <scope>NUCLEOTIDE SEQUENCE</scope>
    <source>
        <strain evidence="2">ChiGjej1B1-98</strain>
    </source>
</reference>
<comment type="caution">
    <text evidence="2">The sequence shown here is derived from an EMBL/GenBank/DDBJ whole genome shotgun (WGS) entry which is preliminary data.</text>
</comment>
<feature type="chain" id="PRO_5038373473" description="Lipoprotein" evidence="1">
    <location>
        <begin position="26"/>
        <end position="186"/>
    </location>
</feature>
<evidence type="ECO:0000313" key="3">
    <source>
        <dbReference type="Proteomes" id="UP000824005"/>
    </source>
</evidence>
<protein>
    <recommendedName>
        <fullName evidence="4">Lipoprotein</fullName>
    </recommendedName>
</protein>
<sequence length="186" mass="20130">MTTTLRKTLVAAASVLLLTGCGALADDTAGSVPDGSYLVANELIFDPVQHDVEDQSVCNGLPGEEVLERFDRADAAELNLAPGEALMTCGHADGAGWRHIADGHTDDFGEIAELVDSSWEDVAWFVIDRALERPSDVVLYREDIANFIVLLEYVGESGDVEQQWEIVVGVGLTSDKIITSFPRNPR</sequence>
<keyword evidence="1" id="KW-0732">Signal</keyword>
<evidence type="ECO:0000313" key="2">
    <source>
        <dbReference type="EMBL" id="HIY67119.1"/>
    </source>
</evidence>
<dbReference type="EMBL" id="DXDC01000384">
    <property type="protein sequence ID" value="HIY67119.1"/>
    <property type="molecule type" value="Genomic_DNA"/>
</dbReference>
<feature type="signal peptide" evidence="1">
    <location>
        <begin position="1"/>
        <end position="25"/>
    </location>
</feature>
<dbReference type="PROSITE" id="PS51257">
    <property type="entry name" value="PROKAR_LIPOPROTEIN"/>
    <property type="match status" value="1"/>
</dbReference>
<organism evidence="2 3">
    <name type="scientific">Candidatus Agrococcus pullicola</name>
    <dbReference type="NCBI Taxonomy" id="2838429"/>
    <lineage>
        <taxon>Bacteria</taxon>
        <taxon>Bacillati</taxon>
        <taxon>Actinomycetota</taxon>
        <taxon>Actinomycetes</taxon>
        <taxon>Micrococcales</taxon>
        <taxon>Microbacteriaceae</taxon>
        <taxon>Agrococcus</taxon>
    </lineage>
</organism>
<accession>A0A9D1YWI7</accession>
<dbReference type="Proteomes" id="UP000824005">
    <property type="component" value="Unassembled WGS sequence"/>
</dbReference>
<reference evidence="2" key="1">
    <citation type="journal article" date="2021" name="PeerJ">
        <title>Extensive microbial diversity within the chicken gut microbiome revealed by metagenomics and culture.</title>
        <authorList>
            <person name="Gilroy R."/>
            <person name="Ravi A."/>
            <person name="Getino M."/>
            <person name="Pursley I."/>
            <person name="Horton D.L."/>
            <person name="Alikhan N.F."/>
            <person name="Baker D."/>
            <person name="Gharbi K."/>
            <person name="Hall N."/>
            <person name="Watson M."/>
            <person name="Adriaenssens E.M."/>
            <person name="Foster-Nyarko E."/>
            <person name="Jarju S."/>
            <person name="Secka A."/>
            <person name="Antonio M."/>
            <person name="Oren A."/>
            <person name="Chaudhuri R.R."/>
            <person name="La Ragione R."/>
            <person name="Hildebrand F."/>
            <person name="Pallen M.J."/>
        </authorList>
    </citation>
    <scope>NUCLEOTIDE SEQUENCE</scope>
    <source>
        <strain evidence="2">ChiGjej1B1-98</strain>
    </source>
</reference>